<organism evidence="3 4">
    <name type="scientific">Pristionchus fissidentatus</name>
    <dbReference type="NCBI Taxonomy" id="1538716"/>
    <lineage>
        <taxon>Eukaryota</taxon>
        <taxon>Metazoa</taxon>
        <taxon>Ecdysozoa</taxon>
        <taxon>Nematoda</taxon>
        <taxon>Chromadorea</taxon>
        <taxon>Rhabditida</taxon>
        <taxon>Rhabditina</taxon>
        <taxon>Diplogasteromorpha</taxon>
        <taxon>Diplogasteroidea</taxon>
        <taxon>Neodiplogasteridae</taxon>
        <taxon>Pristionchus</taxon>
    </lineage>
</organism>
<protein>
    <submittedName>
        <fullName evidence="3">Uncharacterized protein</fullName>
    </submittedName>
</protein>
<feature type="transmembrane region" description="Helical" evidence="2">
    <location>
        <begin position="83"/>
        <end position="108"/>
    </location>
</feature>
<feature type="region of interest" description="Disordered" evidence="1">
    <location>
        <begin position="1"/>
        <end position="20"/>
    </location>
</feature>
<dbReference type="AlphaFoldDB" id="A0AAV5WNL8"/>
<feature type="non-terminal residue" evidence="3">
    <location>
        <position position="1"/>
    </location>
</feature>
<comment type="caution">
    <text evidence="3">The sequence shown here is derived from an EMBL/GenBank/DDBJ whole genome shotgun (WGS) entry which is preliminary data.</text>
</comment>
<keyword evidence="4" id="KW-1185">Reference proteome</keyword>
<gene>
    <name evidence="3" type="ORF">PFISCL1PPCAC_24527</name>
</gene>
<proteinExistence type="predicted"/>
<keyword evidence="2" id="KW-1133">Transmembrane helix</keyword>
<sequence>SFSPPSSSFLSSSPQDSIQLPEYEPDFLGLSPIRMDISVSIESPFVFFFLPLIVSIKICMLLNRFRHFPHINWGWREIDGVEIFFIAETIFDSIYTILCMILIFLMLFLSLRLHLNKKEVGSTGIATASITVMLAGFFLLTRNAPSPISPSSNSTAIRMGS</sequence>
<evidence type="ECO:0000256" key="2">
    <source>
        <dbReference type="SAM" id="Phobius"/>
    </source>
</evidence>
<dbReference type="Proteomes" id="UP001432322">
    <property type="component" value="Unassembled WGS sequence"/>
</dbReference>
<evidence type="ECO:0000256" key="1">
    <source>
        <dbReference type="SAM" id="MobiDB-lite"/>
    </source>
</evidence>
<keyword evidence="2" id="KW-0472">Membrane</keyword>
<evidence type="ECO:0000313" key="4">
    <source>
        <dbReference type="Proteomes" id="UP001432322"/>
    </source>
</evidence>
<name>A0AAV5WNL8_9BILA</name>
<keyword evidence="2" id="KW-0812">Transmembrane</keyword>
<feature type="compositionally biased region" description="Low complexity" evidence="1">
    <location>
        <begin position="1"/>
        <end position="14"/>
    </location>
</feature>
<accession>A0AAV5WNL8</accession>
<reference evidence="3" key="1">
    <citation type="submission" date="2023-10" db="EMBL/GenBank/DDBJ databases">
        <title>Genome assembly of Pristionchus species.</title>
        <authorList>
            <person name="Yoshida K."/>
            <person name="Sommer R.J."/>
        </authorList>
    </citation>
    <scope>NUCLEOTIDE SEQUENCE</scope>
    <source>
        <strain evidence="3">RS5133</strain>
    </source>
</reference>
<dbReference type="EMBL" id="BTSY01000006">
    <property type="protein sequence ID" value="GMT33230.1"/>
    <property type="molecule type" value="Genomic_DNA"/>
</dbReference>
<feature type="transmembrane region" description="Helical" evidence="2">
    <location>
        <begin position="120"/>
        <end position="140"/>
    </location>
</feature>
<feature type="transmembrane region" description="Helical" evidence="2">
    <location>
        <begin position="45"/>
        <end position="62"/>
    </location>
</feature>
<evidence type="ECO:0000313" key="3">
    <source>
        <dbReference type="EMBL" id="GMT33230.1"/>
    </source>
</evidence>